<evidence type="ECO:0000256" key="1">
    <source>
        <dbReference type="SAM" id="Phobius"/>
    </source>
</evidence>
<dbReference type="Proteomes" id="UP001497480">
    <property type="component" value="Unassembled WGS sequence"/>
</dbReference>
<accession>A0AAV1WBG1</accession>
<dbReference type="PANTHER" id="PTHR35771">
    <property type="entry name" value="TRANSMEMBRANE PROTEIN-RELATED"/>
    <property type="match status" value="1"/>
</dbReference>
<feature type="transmembrane region" description="Helical" evidence="1">
    <location>
        <begin position="16"/>
        <end position="38"/>
    </location>
</feature>
<keyword evidence="1" id="KW-1133">Transmembrane helix</keyword>
<dbReference type="PANTHER" id="PTHR35771:SF3">
    <property type="entry name" value="TRANSMEMBRANE PROTEIN"/>
    <property type="match status" value="1"/>
</dbReference>
<evidence type="ECO:0000313" key="2">
    <source>
        <dbReference type="EMBL" id="CAL0306620.1"/>
    </source>
</evidence>
<gene>
    <name evidence="2" type="ORF">LLUT_LOCUS7680</name>
</gene>
<comment type="caution">
    <text evidence="2">The sequence shown here is derived from an EMBL/GenBank/DDBJ whole genome shotgun (WGS) entry which is preliminary data.</text>
</comment>
<sequence>MFDFGNLFIDTSTISWLIWIQLIVGLLLFFLIFSFIAFDPSYDSSTATSSGSATVTHHSLINHRSSSTLVTNRLQNKLGGESKSIKGEIATNSSTRIVREDIVEEDSSLDFLDPCYYFRLARVAFLKCLGLDYTSEYDDGPSTQKYSKRKES</sequence>
<keyword evidence="1" id="KW-0472">Membrane</keyword>
<keyword evidence="3" id="KW-1185">Reference proteome</keyword>
<proteinExistence type="predicted"/>
<keyword evidence="1" id="KW-0812">Transmembrane</keyword>
<evidence type="ECO:0000313" key="3">
    <source>
        <dbReference type="Proteomes" id="UP001497480"/>
    </source>
</evidence>
<dbReference type="AlphaFoldDB" id="A0AAV1WBG1"/>
<dbReference type="EMBL" id="CAXHTB010000005">
    <property type="protein sequence ID" value="CAL0306620.1"/>
    <property type="molecule type" value="Genomic_DNA"/>
</dbReference>
<organism evidence="2 3">
    <name type="scientific">Lupinus luteus</name>
    <name type="common">European yellow lupine</name>
    <dbReference type="NCBI Taxonomy" id="3873"/>
    <lineage>
        <taxon>Eukaryota</taxon>
        <taxon>Viridiplantae</taxon>
        <taxon>Streptophyta</taxon>
        <taxon>Embryophyta</taxon>
        <taxon>Tracheophyta</taxon>
        <taxon>Spermatophyta</taxon>
        <taxon>Magnoliopsida</taxon>
        <taxon>eudicotyledons</taxon>
        <taxon>Gunneridae</taxon>
        <taxon>Pentapetalae</taxon>
        <taxon>rosids</taxon>
        <taxon>fabids</taxon>
        <taxon>Fabales</taxon>
        <taxon>Fabaceae</taxon>
        <taxon>Papilionoideae</taxon>
        <taxon>50 kb inversion clade</taxon>
        <taxon>genistoids sensu lato</taxon>
        <taxon>core genistoids</taxon>
        <taxon>Genisteae</taxon>
        <taxon>Lupinus</taxon>
    </lineage>
</organism>
<reference evidence="2 3" key="1">
    <citation type="submission" date="2024-03" db="EMBL/GenBank/DDBJ databases">
        <authorList>
            <person name="Martinez-Hernandez J."/>
        </authorList>
    </citation>
    <scope>NUCLEOTIDE SEQUENCE [LARGE SCALE GENOMIC DNA]</scope>
</reference>
<protein>
    <submittedName>
        <fullName evidence="2">Uncharacterized protein</fullName>
    </submittedName>
</protein>
<name>A0AAV1WBG1_LUPLU</name>